<reference evidence="2" key="1">
    <citation type="journal article" date="2016" name="Nature">
        <title>Genome evolution in the allotetraploid frog Xenopus laevis.</title>
        <authorList>
            <person name="Session A.M."/>
            <person name="Uno Y."/>
            <person name="Kwon T."/>
            <person name="Chapman J.A."/>
            <person name="Toyoda A."/>
            <person name="Takahashi S."/>
            <person name="Fukui A."/>
            <person name="Hikosaka A."/>
            <person name="Suzuki A."/>
            <person name="Kondo M."/>
            <person name="van Heeringen S.J."/>
            <person name="Quigley I."/>
            <person name="Heinz S."/>
            <person name="Ogino H."/>
            <person name="Ochi H."/>
            <person name="Hellsten U."/>
            <person name="Lyons J.B."/>
            <person name="Simakov O."/>
            <person name="Putnam N."/>
            <person name="Stites J."/>
            <person name="Kuroki Y."/>
            <person name="Tanaka T."/>
            <person name="Michiue T."/>
            <person name="Watanabe M."/>
            <person name="Bogdanovic O."/>
            <person name="Lister R."/>
            <person name="Georgiou G."/>
            <person name="Paranjpe S.S."/>
            <person name="van Kruijsbergen I."/>
            <person name="Shu S."/>
            <person name="Carlson J."/>
            <person name="Kinoshita T."/>
            <person name="Ohta Y."/>
            <person name="Mawaribuchi S."/>
            <person name="Jenkins J."/>
            <person name="Grimwood J."/>
            <person name="Schmutz J."/>
            <person name="Mitros T."/>
            <person name="Mozaffari S.V."/>
            <person name="Suzuki Y."/>
            <person name="Haramoto Y."/>
            <person name="Yamamoto T.S."/>
            <person name="Takagi C."/>
            <person name="Heald R."/>
            <person name="Miller K."/>
            <person name="Haudenschild C."/>
            <person name="Kitzman J."/>
            <person name="Nakayama T."/>
            <person name="Izutsu Y."/>
            <person name="Robert J."/>
            <person name="Fortriede J."/>
            <person name="Burns K."/>
            <person name="Lotay V."/>
            <person name="Karimi K."/>
            <person name="Yasuoka Y."/>
            <person name="Dichmann D.S."/>
            <person name="Flajnik M.F."/>
            <person name="Houston D.W."/>
            <person name="Shendure J."/>
            <person name="DuPasquier L."/>
            <person name="Vize P.D."/>
            <person name="Zorn A.M."/>
            <person name="Ito M."/>
            <person name="Marcotte E.M."/>
            <person name="Wallingford J.B."/>
            <person name="Ito Y."/>
            <person name="Asashima M."/>
            <person name="Ueno N."/>
            <person name="Matsuda Y."/>
            <person name="Veenstra G.J."/>
            <person name="Fujiyama A."/>
            <person name="Harland R.M."/>
            <person name="Taira M."/>
            <person name="Rokhsar D.S."/>
        </authorList>
    </citation>
    <scope>NUCLEOTIDE SEQUENCE [LARGE SCALE GENOMIC DNA]</scope>
    <source>
        <strain evidence="2">J</strain>
    </source>
</reference>
<organism evidence="1 2">
    <name type="scientific">Xenopus laevis</name>
    <name type="common">African clawed frog</name>
    <dbReference type="NCBI Taxonomy" id="8355"/>
    <lineage>
        <taxon>Eukaryota</taxon>
        <taxon>Metazoa</taxon>
        <taxon>Chordata</taxon>
        <taxon>Craniata</taxon>
        <taxon>Vertebrata</taxon>
        <taxon>Euteleostomi</taxon>
        <taxon>Amphibia</taxon>
        <taxon>Batrachia</taxon>
        <taxon>Anura</taxon>
        <taxon>Pipoidea</taxon>
        <taxon>Pipidae</taxon>
        <taxon>Xenopodinae</taxon>
        <taxon>Xenopus</taxon>
        <taxon>Xenopus</taxon>
    </lineage>
</organism>
<evidence type="ECO:0000313" key="1">
    <source>
        <dbReference type="EMBL" id="OCT99721.1"/>
    </source>
</evidence>
<gene>
    <name evidence="1" type="ORF">XELAEV_18005502mg</name>
</gene>
<dbReference type="Proteomes" id="UP000694892">
    <property type="component" value="Chromosome 1L"/>
</dbReference>
<proteinExistence type="predicted"/>
<sequence length="86" mass="9813">MTLTQSNRQAIRPFHSCILRHFEHSGFQCAMHTLHFPTTLRMVGSMEMEGHPESSANFLGDGSGERWALVTLYDFRDTVATHNFSK</sequence>
<dbReference type="EMBL" id="CM004466">
    <property type="protein sequence ID" value="OCT99721.1"/>
    <property type="molecule type" value="Genomic_DNA"/>
</dbReference>
<evidence type="ECO:0000313" key="2">
    <source>
        <dbReference type="Proteomes" id="UP000694892"/>
    </source>
</evidence>
<accession>A0A974I3E9</accession>
<dbReference type="AlphaFoldDB" id="A0A974I3E9"/>
<name>A0A974I3E9_XENLA</name>
<protein>
    <submittedName>
        <fullName evidence="1">Uncharacterized protein</fullName>
    </submittedName>
</protein>